<gene>
    <name evidence="2" type="ORF">NDU88_005863</name>
</gene>
<keyword evidence="3" id="KW-1185">Reference proteome</keyword>
<feature type="region of interest" description="Disordered" evidence="1">
    <location>
        <begin position="36"/>
        <end position="77"/>
    </location>
</feature>
<evidence type="ECO:0000313" key="2">
    <source>
        <dbReference type="EMBL" id="KAJ1218280.1"/>
    </source>
</evidence>
<evidence type="ECO:0000313" key="3">
    <source>
        <dbReference type="Proteomes" id="UP001066276"/>
    </source>
</evidence>
<reference evidence="2" key="1">
    <citation type="journal article" date="2022" name="bioRxiv">
        <title>Sequencing and chromosome-scale assembly of the giantPleurodeles waltlgenome.</title>
        <authorList>
            <person name="Brown T."/>
            <person name="Elewa A."/>
            <person name="Iarovenko S."/>
            <person name="Subramanian E."/>
            <person name="Araus A.J."/>
            <person name="Petzold A."/>
            <person name="Susuki M."/>
            <person name="Suzuki K.-i.T."/>
            <person name="Hayashi T."/>
            <person name="Toyoda A."/>
            <person name="Oliveira C."/>
            <person name="Osipova E."/>
            <person name="Leigh N.D."/>
            <person name="Simon A."/>
            <person name="Yun M.H."/>
        </authorList>
    </citation>
    <scope>NUCLEOTIDE SEQUENCE</scope>
    <source>
        <strain evidence="2">20211129_DDA</strain>
        <tissue evidence="2">Liver</tissue>
    </source>
</reference>
<dbReference type="AlphaFoldDB" id="A0AAV7X1Y5"/>
<evidence type="ECO:0000256" key="1">
    <source>
        <dbReference type="SAM" id="MobiDB-lite"/>
    </source>
</evidence>
<sequence>MWSATEGGAELQTRRPLLQEKRTACPGLRGAEDLTRLSGVGGRTRGDRHVGLQLGGATDRTLNEQTTPGPAAPHSVSAAERRVLEDVSVSLAEWGCHGRARRDARSLAAPFAGRVPRGLLAVLDHRGTETTGGALKKTRTH</sequence>
<name>A0AAV7X1Y5_PLEWA</name>
<feature type="region of interest" description="Disordered" evidence="1">
    <location>
        <begin position="1"/>
        <end position="21"/>
    </location>
</feature>
<organism evidence="2 3">
    <name type="scientific">Pleurodeles waltl</name>
    <name type="common">Iberian ribbed newt</name>
    <dbReference type="NCBI Taxonomy" id="8319"/>
    <lineage>
        <taxon>Eukaryota</taxon>
        <taxon>Metazoa</taxon>
        <taxon>Chordata</taxon>
        <taxon>Craniata</taxon>
        <taxon>Vertebrata</taxon>
        <taxon>Euteleostomi</taxon>
        <taxon>Amphibia</taxon>
        <taxon>Batrachia</taxon>
        <taxon>Caudata</taxon>
        <taxon>Salamandroidea</taxon>
        <taxon>Salamandridae</taxon>
        <taxon>Pleurodelinae</taxon>
        <taxon>Pleurodeles</taxon>
    </lineage>
</organism>
<proteinExistence type="predicted"/>
<protein>
    <submittedName>
        <fullName evidence="2">Uncharacterized protein</fullName>
    </submittedName>
</protein>
<accession>A0AAV7X1Y5</accession>
<comment type="caution">
    <text evidence="2">The sequence shown here is derived from an EMBL/GenBank/DDBJ whole genome shotgun (WGS) entry which is preliminary data.</text>
</comment>
<dbReference type="EMBL" id="JANPWB010000001">
    <property type="protein sequence ID" value="KAJ1218280.1"/>
    <property type="molecule type" value="Genomic_DNA"/>
</dbReference>
<dbReference type="Proteomes" id="UP001066276">
    <property type="component" value="Chromosome 1_1"/>
</dbReference>